<feature type="domain" description="G" evidence="6">
    <location>
        <begin position="307"/>
        <end position="370"/>
    </location>
</feature>
<evidence type="ECO:0000256" key="3">
    <source>
        <dbReference type="ARBA" id="ARBA00037770"/>
    </source>
</evidence>
<evidence type="ECO:0000256" key="2">
    <source>
        <dbReference type="ARBA" id="ARBA00023134"/>
    </source>
</evidence>
<keyword evidence="1" id="KW-0547">Nucleotide-binding</keyword>
<evidence type="ECO:0000259" key="6">
    <source>
        <dbReference type="Pfam" id="PF01926"/>
    </source>
</evidence>
<feature type="compositionally biased region" description="Pro residues" evidence="5">
    <location>
        <begin position="49"/>
        <end position="59"/>
    </location>
</feature>
<dbReference type="PANTHER" id="PTHR45709">
    <property type="entry name" value="LARGE SUBUNIT GTPASE 1 HOMOLOG-RELATED"/>
    <property type="match status" value="1"/>
</dbReference>
<dbReference type="InterPro" id="IPR043358">
    <property type="entry name" value="GNL1-like"/>
</dbReference>
<dbReference type="InterPro" id="IPR006073">
    <property type="entry name" value="GTP-bd"/>
</dbReference>
<dbReference type="PANTHER" id="PTHR45709:SF3">
    <property type="entry name" value="GUANINE NUCLEOTIDE-BINDING PROTEIN-LIKE 1"/>
    <property type="match status" value="1"/>
</dbReference>
<dbReference type="AlphaFoldDB" id="A0A3R6WGC5"/>
<evidence type="ECO:0000256" key="4">
    <source>
        <dbReference type="ARBA" id="ARBA00039902"/>
    </source>
</evidence>
<sequence>MTKGKPFSGKLKKQQLQAKREKKAQKELHAEAKYNAERDALAGLASSAPPQPVGPPPIEYMPTDVGFSGDLRTIFAKEPQAAIDARKKDATRALVMADDRGNSQSIYAYGLTDVRNQPPIPLRPHWSKHTSPDELAMAEEDAFREWLLQLHQTCVERRQQATPTAPSICSIPGSGVNAWEINSYERNLQVWRQLWRVIEKANVLVHLADSRCPLLHLSHRLIQHIQDDHPTKRVLILLTKCDFVVPERVDLWVKYIRDLYNVPVLTYSRDRVDESNTILLTTIGRLSEDTSYKKGRDEDLNAGTLMVGLVGEPNVGKSSFLNGMFGKKLVSVSATPGHTKHFQTHFFERPEMLGRDDISKVCFCDCPGVVFPRFGIPLALQLVEIRGTRRLVSETVTPLVLLPKSKKKSHRRMPYRSRLNTVFQVNDVEDKVAMHLKKKKAHNRSLATVKATTGDDDRRNAALVIYGVPLREGFFYVQLCDLVNQNPAVKAFVAPFQKRLRSSATEEINVRQAQIDRAVRNAMEELEGRGGVDSEEDKPSTKDEESKEADDDDVAAADNESVDDEEEDDDAASDDGEADDGEADDDDGPFIESVMI</sequence>
<evidence type="ECO:0000313" key="7">
    <source>
        <dbReference type="EMBL" id="RHY56235.1"/>
    </source>
</evidence>
<reference evidence="7 8" key="1">
    <citation type="submission" date="2018-08" db="EMBL/GenBank/DDBJ databases">
        <title>Aphanomyces genome sequencing and annotation.</title>
        <authorList>
            <person name="Minardi D."/>
            <person name="Oidtmann B."/>
            <person name="Van Der Giezen M."/>
            <person name="Studholme D.J."/>
        </authorList>
    </citation>
    <scope>NUCLEOTIDE SEQUENCE [LARGE SCALE GENOMIC DNA]</scope>
    <source>
        <strain evidence="7 8">Si</strain>
    </source>
</reference>
<dbReference type="VEuPathDB" id="FungiDB:H257_17172"/>
<feature type="region of interest" description="Disordered" evidence="5">
    <location>
        <begin position="1"/>
        <end position="59"/>
    </location>
</feature>
<dbReference type="InterPro" id="IPR027417">
    <property type="entry name" value="P-loop_NTPase"/>
</dbReference>
<dbReference type="Proteomes" id="UP000283543">
    <property type="component" value="Unassembled WGS sequence"/>
</dbReference>
<feature type="compositionally biased region" description="Basic and acidic residues" evidence="5">
    <location>
        <begin position="24"/>
        <end position="40"/>
    </location>
</feature>
<name>A0A3R6WGC5_APHAT</name>
<comment type="function">
    <text evidence="3">Possible regulatory or functional link with the histocompatibility cluster.</text>
</comment>
<accession>A0A3R6WGC5</accession>
<feature type="compositionally biased region" description="Basic and acidic residues" evidence="5">
    <location>
        <begin position="525"/>
        <end position="545"/>
    </location>
</feature>
<organism evidence="7 8">
    <name type="scientific">Aphanomyces astaci</name>
    <name type="common">Crayfish plague agent</name>
    <dbReference type="NCBI Taxonomy" id="112090"/>
    <lineage>
        <taxon>Eukaryota</taxon>
        <taxon>Sar</taxon>
        <taxon>Stramenopiles</taxon>
        <taxon>Oomycota</taxon>
        <taxon>Saprolegniomycetes</taxon>
        <taxon>Saprolegniales</taxon>
        <taxon>Verrucalvaceae</taxon>
        <taxon>Aphanomyces</taxon>
    </lineage>
</organism>
<dbReference type="GO" id="GO:0005525">
    <property type="term" value="F:GTP binding"/>
    <property type="evidence" value="ECO:0007669"/>
    <property type="project" value="UniProtKB-KW"/>
</dbReference>
<keyword evidence="2" id="KW-0342">GTP-binding</keyword>
<dbReference type="SUPFAM" id="SSF52540">
    <property type="entry name" value="P-loop containing nucleoside triphosphate hydrolases"/>
    <property type="match status" value="1"/>
</dbReference>
<proteinExistence type="predicted"/>
<evidence type="ECO:0000313" key="8">
    <source>
        <dbReference type="Proteomes" id="UP000283543"/>
    </source>
</evidence>
<feature type="region of interest" description="Disordered" evidence="5">
    <location>
        <begin position="525"/>
        <end position="596"/>
    </location>
</feature>
<dbReference type="Pfam" id="PF01926">
    <property type="entry name" value="MMR_HSR1"/>
    <property type="match status" value="1"/>
</dbReference>
<comment type="caution">
    <text evidence="7">The sequence shown here is derived from an EMBL/GenBank/DDBJ whole genome shotgun (WGS) entry which is preliminary data.</text>
</comment>
<dbReference type="EMBL" id="QUTB01005320">
    <property type="protein sequence ID" value="RHY56235.1"/>
    <property type="molecule type" value="Genomic_DNA"/>
</dbReference>
<dbReference type="Gene3D" id="3.40.50.300">
    <property type="entry name" value="P-loop containing nucleotide triphosphate hydrolases"/>
    <property type="match status" value="1"/>
</dbReference>
<protein>
    <recommendedName>
        <fullName evidence="4">Guanine nucleotide-binding protein-like 1</fullName>
    </recommendedName>
</protein>
<dbReference type="GO" id="GO:0003924">
    <property type="term" value="F:GTPase activity"/>
    <property type="evidence" value="ECO:0007669"/>
    <property type="project" value="InterPro"/>
</dbReference>
<evidence type="ECO:0000256" key="5">
    <source>
        <dbReference type="SAM" id="MobiDB-lite"/>
    </source>
</evidence>
<feature type="compositionally biased region" description="Acidic residues" evidence="5">
    <location>
        <begin position="546"/>
        <end position="589"/>
    </location>
</feature>
<gene>
    <name evidence="7" type="ORF">DYB34_003912</name>
</gene>
<evidence type="ECO:0000256" key="1">
    <source>
        <dbReference type="ARBA" id="ARBA00022741"/>
    </source>
</evidence>